<dbReference type="Gene3D" id="3.20.20.140">
    <property type="entry name" value="Metal-dependent hydrolases"/>
    <property type="match status" value="1"/>
</dbReference>
<dbReference type="InterPro" id="IPR008257">
    <property type="entry name" value="Pept_M19"/>
</dbReference>
<dbReference type="Proteomes" id="UP000253868">
    <property type="component" value="Chromosome"/>
</dbReference>
<dbReference type="Pfam" id="PF01244">
    <property type="entry name" value="Peptidase_M19"/>
    <property type="match status" value="1"/>
</dbReference>
<dbReference type="InterPro" id="IPR032466">
    <property type="entry name" value="Metal_Hydrolase"/>
</dbReference>
<organism evidence="1 2">
    <name type="scientific">Streptomyces paludis</name>
    <dbReference type="NCBI Taxonomy" id="2282738"/>
    <lineage>
        <taxon>Bacteria</taxon>
        <taxon>Bacillati</taxon>
        <taxon>Actinomycetota</taxon>
        <taxon>Actinomycetes</taxon>
        <taxon>Kitasatosporales</taxon>
        <taxon>Streptomycetaceae</taxon>
        <taxon>Streptomyces</taxon>
    </lineage>
</organism>
<proteinExistence type="predicted"/>
<protein>
    <submittedName>
        <fullName evidence="1">Membrane dipeptidase</fullName>
    </submittedName>
</protein>
<dbReference type="PROSITE" id="PS51365">
    <property type="entry name" value="RENAL_DIPEPTIDASE_2"/>
    <property type="match status" value="1"/>
</dbReference>
<sequence length="406" mass="43649">MTPPAAPDAGSAGDFLDRAHALLADFPVVDGHNDLPWALREQVRYDLDRLDIGGDTSARLHTDLPRLRRGGVGGQFWSVYVRSDMAGDDAVSATLEQIDVVGRLLDRYPDDLARALTSDDMEAARRRGRIASLMGAEGGHSINNSLATLRALYTLGVRYMTLTHNDNLRWADSATDEPGVGGLSAFGREVVREMNRTGMLVDLSHVAATTMRDALAVTEAPVIFSHSSARAVCDHPRNVPDDVLALLPGNGGVAMVTFVPKFILPEAVEWTHEADENMRAHGLHPLATTPEAMKVHAAFEAARPRPVATVSTVADHLDHMREVAGVDHIGIGGDFDGTAFTPEGLEDVAGYPNLIAELLARGWSTPDVAKLTWQNAVRVLRAAEDVSRSLKATRGPSQATIEALDG</sequence>
<dbReference type="PANTHER" id="PTHR10443:SF12">
    <property type="entry name" value="DIPEPTIDASE"/>
    <property type="match status" value="1"/>
</dbReference>
<dbReference type="PANTHER" id="PTHR10443">
    <property type="entry name" value="MICROSOMAL DIPEPTIDASE"/>
    <property type="match status" value="1"/>
</dbReference>
<name>A0A345HNC4_9ACTN</name>
<evidence type="ECO:0000313" key="1">
    <source>
        <dbReference type="EMBL" id="AXG78198.1"/>
    </source>
</evidence>
<evidence type="ECO:0000313" key="2">
    <source>
        <dbReference type="Proteomes" id="UP000253868"/>
    </source>
</evidence>
<keyword evidence="2" id="KW-1185">Reference proteome</keyword>
<dbReference type="KEGG" id="spad:DVK44_11305"/>
<dbReference type="OrthoDB" id="9804920at2"/>
<dbReference type="AlphaFoldDB" id="A0A345HNC4"/>
<gene>
    <name evidence="1" type="ORF">DVK44_11305</name>
</gene>
<dbReference type="GO" id="GO:0070573">
    <property type="term" value="F:metallodipeptidase activity"/>
    <property type="evidence" value="ECO:0007669"/>
    <property type="project" value="InterPro"/>
</dbReference>
<reference evidence="2" key="1">
    <citation type="submission" date="2018-07" db="EMBL/GenBank/DDBJ databases">
        <authorList>
            <person name="Zhao J."/>
        </authorList>
    </citation>
    <scope>NUCLEOTIDE SEQUENCE [LARGE SCALE GENOMIC DNA]</scope>
    <source>
        <strain evidence="2">GSSD-12</strain>
    </source>
</reference>
<dbReference type="CDD" id="cd01301">
    <property type="entry name" value="rDP_like"/>
    <property type="match status" value="1"/>
</dbReference>
<dbReference type="RefSeq" id="WP_114659562.1">
    <property type="nucleotide sequence ID" value="NZ_CP031194.1"/>
</dbReference>
<dbReference type="GO" id="GO:0006508">
    <property type="term" value="P:proteolysis"/>
    <property type="evidence" value="ECO:0007669"/>
    <property type="project" value="InterPro"/>
</dbReference>
<dbReference type="EMBL" id="CP031194">
    <property type="protein sequence ID" value="AXG78198.1"/>
    <property type="molecule type" value="Genomic_DNA"/>
</dbReference>
<accession>A0A345HNC4</accession>
<dbReference type="SUPFAM" id="SSF51556">
    <property type="entry name" value="Metallo-dependent hydrolases"/>
    <property type="match status" value="1"/>
</dbReference>